<protein>
    <submittedName>
        <fullName evidence="1">Uncharacterized protein</fullName>
    </submittedName>
</protein>
<dbReference type="HOGENOM" id="CLU_2148724_0_0_1"/>
<dbReference type="EMBL" id="CAQQ02024754">
    <property type="status" value="NOT_ANNOTATED_CDS"/>
    <property type="molecule type" value="Genomic_DNA"/>
</dbReference>
<evidence type="ECO:0000313" key="2">
    <source>
        <dbReference type="Proteomes" id="UP000015102"/>
    </source>
</evidence>
<keyword evidence="2" id="KW-1185">Reference proteome</keyword>
<sequence length="112" mass="13142">MLKKNSKSREKRWLLFPRTSPTRTQFIAGIGIPVEDLLYESITSGYVFKAEYYLPYLAEQWHTFTSMKIGELPIQGRRRRSSETMSLDMLTKTLPIHVENFMVLLPMKSNVR</sequence>
<dbReference type="AlphaFoldDB" id="T1GPE9"/>
<organism evidence="1 2">
    <name type="scientific">Megaselia scalaris</name>
    <name type="common">Humpbacked fly</name>
    <name type="synonym">Phora scalaris</name>
    <dbReference type="NCBI Taxonomy" id="36166"/>
    <lineage>
        <taxon>Eukaryota</taxon>
        <taxon>Metazoa</taxon>
        <taxon>Ecdysozoa</taxon>
        <taxon>Arthropoda</taxon>
        <taxon>Hexapoda</taxon>
        <taxon>Insecta</taxon>
        <taxon>Pterygota</taxon>
        <taxon>Neoptera</taxon>
        <taxon>Endopterygota</taxon>
        <taxon>Diptera</taxon>
        <taxon>Brachycera</taxon>
        <taxon>Muscomorpha</taxon>
        <taxon>Platypezoidea</taxon>
        <taxon>Phoridae</taxon>
        <taxon>Megaseliini</taxon>
        <taxon>Megaselia</taxon>
    </lineage>
</organism>
<dbReference type="EnsemblMetazoa" id="MESCA005477-RA">
    <property type="protein sequence ID" value="MESCA005477-PA"/>
    <property type="gene ID" value="MESCA005477"/>
</dbReference>
<evidence type="ECO:0000313" key="1">
    <source>
        <dbReference type="EnsemblMetazoa" id="MESCA005477-PA"/>
    </source>
</evidence>
<proteinExistence type="predicted"/>
<dbReference type="Proteomes" id="UP000015102">
    <property type="component" value="Unassembled WGS sequence"/>
</dbReference>
<dbReference type="EMBL" id="CAQQ02024753">
    <property type="status" value="NOT_ANNOTATED_CDS"/>
    <property type="molecule type" value="Genomic_DNA"/>
</dbReference>
<name>T1GPE9_MEGSC</name>
<reference evidence="1" key="2">
    <citation type="submission" date="2015-06" db="UniProtKB">
        <authorList>
            <consortium name="EnsemblMetazoa"/>
        </authorList>
    </citation>
    <scope>IDENTIFICATION</scope>
</reference>
<reference evidence="2" key="1">
    <citation type="submission" date="2013-02" db="EMBL/GenBank/DDBJ databases">
        <authorList>
            <person name="Hughes D."/>
        </authorList>
    </citation>
    <scope>NUCLEOTIDE SEQUENCE</scope>
    <source>
        <strain>Durham</strain>
        <strain evidence="2">NC isolate 2 -- Noor lab</strain>
    </source>
</reference>
<accession>T1GPE9</accession>